<dbReference type="STRING" id="574376.BAMA_07445"/>
<feature type="transmembrane region" description="Helical" evidence="1">
    <location>
        <begin position="6"/>
        <end position="25"/>
    </location>
</feature>
<dbReference type="EMBL" id="JOTN01000018">
    <property type="protein sequence ID" value="KEK18012.1"/>
    <property type="molecule type" value="Genomic_DNA"/>
</dbReference>
<reference evidence="2 3" key="1">
    <citation type="submission" date="2014-06" db="EMBL/GenBank/DDBJ databases">
        <title>Draft genome sequence of Bacillus manliponensis JCM 15802 (MCCC 1A00708).</title>
        <authorList>
            <person name="Lai Q."/>
            <person name="Liu Y."/>
            <person name="Shao Z."/>
        </authorList>
    </citation>
    <scope>NUCLEOTIDE SEQUENCE [LARGE SCALE GENOMIC DNA]</scope>
    <source>
        <strain evidence="2 3">JCM 15802</strain>
    </source>
</reference>
<dbReference type="AlphaFoldDB" id="A0A073JUV8"/>
<keyword evidence="3" id="KW-1185">Reference proteome</keyword>
<evidence type="ECO:0008006" key="4">
    <source>
        <dbReference type="Google" id="ProtNLM"/>
    </source>
</evidence>
<comment type="caution">
    <text evidence="2">The sequence shown here is derived from an EMBL/GenBank/DDBJ whole genome shotgun (WGS) entry which is preliminary data.</text>
</comment>
<keyword evidence="1" id="KW-0812">Transmembrane</keyword>
<dbReference type="OrthoDB" id="2883430at2"/>
<keyword evidence="1" id="KW-1133">Transmembrane helix</keyword>
<protein>
    <recommendedName>
        <fullName evidence="4">YesK-like protein</fullName>
    </recommendedName>
</protein>
<dbReference type="Proteomes" id="UP000027822">
    <property type="component" value="Unassembled WGS sequence"/>
</dbReference>
<proteinExistence type="predicted"/>
<keyword evidence="1" id="KW-0472">Membrane</keyword>
<name>A0A073JUV8_9BACI</name>
<accession>A0A073JUV8</accession>
<dbReference type="InterPro" id="IPR025434">
    <property type="entry name" value="YesK-like"/>
</dbReference>
<sequence length="92" mass="10131">MSESASMIIIFIVTTLFILFIFAMIRTFFPGKNYEHVVGVSLLLLSILTVLASFFLIGGWTGMGVGFIAAFAFCGTLLAMIIDALIKFITRR</sequence>
<dbReference type="Pfam" id="PF14150">
    <property type="entry name" value="YesK"/>
    <property type="match status" value="1"/>
</dbReference>
<feature type="transmembrane region" description="Helical" evidence="1">
    <location>
        <begin position="63"/>
        <end position="86"/>
    </location>
</feature>
<dbReference type="RefSeq" id="WP_034641894.1">
    <property type="nucleotide sequence ID" value="NZ_CBCSJC010000018.1"/>
</dbReference>
<feature type="transmembrane region" description="Helical" evidence="1">
    <location>
        <begin position="37"/>
        <end position="57"/>
    </location>
</feature>
<evidence type="ECO:0000313" key="3">
    <source>
        <dbReference type="Proteomes" id="UP000027822"/>
    </source>
</evidence>
<evidence type="ECO:0000313" key="2">
    <source>
        <dbReference type="EMBL" id="KEK18012.1"/>
    </source>
</evidence>
<evidence type="ECO:0000256" key="1">
    <source>
        <dbReference type="SAM" id="Phobius"/>
    </source>
</evidence>
<gene>
    <name evidence="2" type="ORF">BAMA_07445</name>
</gene>
<organism evidence="2 3">
    <name type="scientific">Bacillus manliponensis</name>
    <dbReference type="NCBI Taxonomy" id="574376"/>
    <lineage>
        <taxon>Bacteria</taxon>
        <taxon>Bacillati</taxon>
        <taxon>Bacillota</taxon>
        <taxon>Bacilli</taxon>
        <taxon>Bacillales</taxon>
        <taxon>Bacillaceae</taxon>
        <taxon>Bacillus</taxon>
        <taxon>Bacillus cereus group</taxon>
    </lineage>
</organism>